<feature type="region of interest" description="Disordered" evidence="6">
    <location>
        <begin position="1546"/>
        <end position="1568"/>
    </location>
</feature>
<dbReference type="Proteomes" id="UP001652582">
    <property type="component" value="Chromosome 12"/>
</dbReference>
<dbReference type="PROSITE" id="PS50002">
    <property type="entry name" value="SH3"/>
    <property type="match status" value="3"/>
</dbReference>
<feature type="compositionally biased region" description="Polar residues" evidence="6">
    <location>
        <begin position="3553"/>
        <end position="3566"/>
    </location>
</feature>
<feature type="region of interest" description="Disordered" evidence="6">
    <location>
        <begin position="84"/>
        <end position="109"/>
    </location>
</feature>
<feature type="region of interest" description="Disordered" evidence="6">
    <location>
        <begin position="1065"/>
        <end position="1089"/>
    </location>
</feature>
<dbReference type="Pfam" id="PF14604">
    <property type="entry name" value="SH3_9"/>
    <property type="match status" value="1"/>
</dbReference>
<evidence type="ECO:0000256" key="4">
    <source>
        <dbReference type="PROSITE-ProRule" id="PRU00192"/>
    </source>
</evidence>
<feature type="region of interest" description="Disordered" evidence="6">
    <location>
        <begin position="122"/>
        <end position="143"/>
    </location>
</feature>
<sequence length="3654" mass="415877">MPERPKRRKNKNKRKNNKSSATDVNKNNIEELKNDAVEEPCSSVTQNISNDNALHITEENIDITTSLKLNDTSKESDATDVAKLSENTNDEKETISNTSTISSQIEKSNEELLLPSESCSISNEKREVNKENQDKQKNNNTLASSDVFCSSDKLSNNDINNKNKTVEDVIQTYIVETPDQVTTTKTKCKLDNAVKSKSCDNDDSPTIVEIVDESNGQSDHDNSLSVIDNSNIIISGEESDIEWENVNHFNIPQTQLIKGIMSSDTIPLNIVHCEQIKSLSPQEELSLRNYLKTLNLSTCPSNLDTGDIKTEIEEIINREIKYRLRKKGFTDETTLFRPGPSRSLAVIDEEGSGDSSKTSRRHSYLSDKKSDNEELEDDVFECKPICPVRNPDINVKFKKSDKRSIPQPCYRVDAKLKEPEISEARGDWSMKTIERLSGAELVYLTDSSSSTSSIYDLNDDAEKSEETDASVRIITPTIEVTDTESLLSNTFLSNNTDKQVISKSCENVCKASSANMTNTENDKTKGLDDKDLGLNLQNNSHEIIILSTDNIKTNLFVKDMNETQLAIEPEKINESGNISDKISTNSSKPLKNTDTYDLEIKVLKCELNNAINNLIKEVISDSENNKENLSETFTRQDSSSSLDSSQCTAKYNPTHSSLNDVTNILQDDSYDSKNKDIQEIEVISSHVKDVLECVNENLPLRNENIPYKDCKKPSKLRDICLKKISSFPFGDKILEELAHVSLRIQNMSALASERNQTVTTQPSNNDYLYVDQYEESKTLEHKKLLCHNSSNAPPPILPRKSSLKISQEDPLTKLVITRTEPKYECMSPSQKMLMEKTNTTIDRDFQSQPNINLEHSKSNEKKYIRSNILSSSPPMKSETGSRLLALLRDTSVSNNFKPQKLEDNTNTNYLLNKKFDSQTFSKRLIDEIDSTNFTKETQCNKKSVSSNFSTNNLKPLPPPKPTKLKTYFYESDEGSDFRENSFQTMRSSKKYFHYSTGNLSKEIEDDISSIQNMHRYCTNLRDQSYESSPRRPSLPKDLCDQQMEYIRQKEKEVDAELRRLEHEQNKSIRSRGPRAPMISDDNHISMKTKSNRNKDFMPISQTHKNTGNDKLSSLFSSSQEELLREKMYSEYVSQMAEREQRKQQKVIKVTQTPTNSNVTSKSMPLLDLDSKVNNRIEQEFISKARERWYKLGITDPETEDERDAPSDLYVEPKVIEHKIKVIDAGEEKDVKKLPSHMQEFVKFTVKDKGEQSGSTETVMIAPTFKARSTSPAIWRPGAPSGGDAPTAPSAPSPGAPPPPPPPPVWSPGSNTTSPQTPRKTFRPVHFEDTPPPRRKFESTDQNGCTSGSESESRLRTSHSAPVTGLNSLGASSRLPRAQNPTVTLLQKAREGQIPRAPSNIPPREENPRLPRDRPSPPRTEQVHVLRKDYASESEAERSDFERSTHRMTDTKKKIEGIGPTTKDGMPVTLRSEVKDPSKWYKKMYDTIHKNKYDEDYVTIRYKNRRGETLQRPSSNRSQYAYFDPRSGYLSEPEGGLSRLASSTWSDAYDSDVTSGPRRRTASVQEDRRHDEVPVYLPNNKYSTLASARARQEVYKTQPGRIENYVPGRSSVIDKEAKQWWDEVMDIFDGWLDENSPLPPYSTLLARAIQKSQNESNAMSQSQASPKEKKDFTSAILSKSNMARALKESGYESDSTLVFRRRDDTEAPLSPAERRAAYRDLQAGGEPPLRGFRSPAPPRQDESEIEYIPISSTLTKIRVHKKTPQMHEVICFPVTSLMKDNEDEEYMQYRRTLTDHPPIPPRRISSKNSRTLQLVTSRHSSPSTKTITLEKSNVGYLKDKISNKLSRENTHVILKKDQSQKRILSSSAPPALNRHKMISATANIKQKTPCNGKNIGTSSFSSPRRTILPINYPSTGRKQAEISSVVLEGGAGRKTPITNILDKITTLDKLWGSQKRNERIDISKIRPKSLLRQGEIPTRDTIVGYKPTNSKSIVPVVTHKSRDMIRTSERIQKLKIANIQAKSTPCLTKSETSSKSLKSNSLQVMSSMSKSSSQIAPILKKSNQVKTASVANLKKKKSLETITLKPRSIQYQEPSTKKIKDLSKTVKKGQKNKSISKKNQKDTPNEADNQFGDVLDDDSNRVKLFNKKDSKDIKKAHDAVVSDSFFQHLFLRKQFNSVMPLVEPDSMSSVLQKAKMFQSLPESNLSYPNSLNTYLIHRKPVSLSRFKMWDRQPSPLHVENSRSISWPGKMNGNIRKFDSLSKYDSEFGSASSLATVRSKSEPPANKLYFSQTSRPVSPTVIFHKKEEVARTTSPVKFKSPNKFVFLQSPPKSLKSSSSYFDKSINLRHKTISPTRVIFSEPVQSISPSEITDVSDKSRDKIHGTIFFSQTSRPVSPKVVNETSASRSKSTSPVSIRSPSYRRIYNARTQTKLESMKKEFRTQSADNVKKYDKINKISSRACSDSHLYKNDPDYDEYIREEKSLKRRSERFRELNRYYAYLERVAELEKETSSRNICYRKKDEEIIDFDRWKKIRTIERAEEELNNLYSKLKKAQNESDILFYPRDVNDFRWDYSRERGLRVKEKSVEDLKEELQQKTEDPEVDHFHCRDMYKPLWRGTSVAETAFTINTRNKIKDKRILNTDKPKSNPQSDSLTDLQKKIGLGNRLWSSLSMEQVSALKNQLNAIYSKEFEAKSNKENEKYTIDVKDTVSNKNPKLHVRCSSLVTPRTKEKETELNKSKSIAAISYPLASEKELKNNVNKMQMSLTENEKKKISQSLSKEVLNRINKFDTTALRQVSDNLAISIDDGENQAKITDVNTNTNTNAILPLEDKNRYLIYPAQNPEILNQSSASETETGSSDISGKTVIYNEPKKEVQKKVDYFESVKNEINKPKNIYRARDTSLEHKECHPVTDAKDTNAQKNQIFQSQSCTNIKDFFGESEKNKFLSLPLKSDLHSRSPSPRSEVYVSDRRTPDTLRFSSDETIWRSRSPSPDPERYWRTYLKLAREGEVRRLARRFDSPSAAGAVLRRYRSDPEIIRNDIKNIWPFGERATRRGKCRALLPVARMPLRPNNRFMPHIDVISKLAALRKRNTTRSHSAEEALECRPGEVERIRRRFEAMSLLGEIYTSAPDVRYLHDIESYLAGPWIAHRYPKPEDNYRSITDTTTLVRGRAVPDKKKNIKTQNKESVKINSILKNESLAKQAFNPLAHRPASRYEPPRTPPRPPPTSWPHRLAPYITPTRHTVTFQENDTAPEPPRRASRSSFSDSESPSRRYVESDVNIHYRCPVRHDPLPLVPERELAIQQAEHMKRLYREQRRNKYLQESNIRHADIDSFDASIKELQDMQNRRHQDNFMPSQKTVVPLNRYDEADKIVAKALYTFNGQTTRELSFRKGDIINVRKQIDSNWYEGEVHGKVGLFPYNYVELLKGEAVQTLKKPAVVEGRARAKFDFIAQTNLELPLKKGEIVVLSRRIDHNWWEGRNASRTGIFPDSYITILQEPSPSKPESQPITTGDKPAASPAAHGLLNGTDKRSMGSHSYTPQPNSPALSNAPPATQPLSGYVTKSSQRASAAERGYGPPTGAGVDLNNTEPLYVDTNAEAVPYRAMYKYRPQNPDELELNEGDTVYVLEKCDDGWYVGSSQRTGRFGTFPGNYVERI</sequence>
<dbReference type="SMART" id="SM00326">
    <property type="entry name" value="SH3"/>
    <property type="match status" value="3"/>
</dbReference>
<dbReference type="PROSITE" id="PS50831">
    <property type="entry name" value="SOHO"/>
    <property type="match status" value="1"/>
</dbReference>
<keyword evidence="3" id="KW-0965">Cell junction</keyword>
<feature type="compositionally biased region" description="Basic residues" evidence="6">
    <location>
        <begin position="2104"/>
        <end position="2117"/>
    </location>
</feature>
<dbReference type="CDD" id="cd11780">
    <property type="entry name" value="SH3_Sorbs_3"/>
    <property type="match status" value="1"/>
</dbReference>
<feature type="compositionally biased region" description="Polar residues" evidence="6">
    <location>
        <begin position="1339"/>
        <end position="1349"/>
    </location>
</feature>
<dbReference type="PANTHER" id="PTHR14167:SF116">
    <property type="entry name" value="CAP, ISOFORM AC"/>
    <property type="match status" value="1"/>
</dbReference>
<feature type="compositionally biased region" description="Polar residues" evidence="6">
    <location>
        <begin position="1651"/>
        <end position="1664"/>
    </location>
</feature>
<feature type="domain" description="SH3" evidence="7">
    <location>
        <begin position="3437"/>
        <end position="3496"/>
    </location>
</feature>
<keyword evidence="2 4" id="KW-0728">SH3 domain</keyword>
<feature type="compositionally biased region" description="Low complexity" evidence="6">
    <location>
        <begin position="95"/>
        <end position="105"/>
    </location>
</feature>
<dbReference type="Pfam" id="PF00018">
    <property type="entry name" value="SH3_1"/>
    <property type="match status" value="1"/>
</dbReference>
<evidence type="ECO:0000256" key="1">
    <source>
        <dbReference type="ARBA" id="ARBA00004282"/>
    </source>
</evidence>
<dbReference type="InterPro" id="IPR001452">
    <property type="entry name" value="SH3_domain"/>
</dbReference>
<keyword evidence="9" id="KW-1185">Reference proteome</keyword>
<evidence type="ECO:0000256" key="3">
    <source>
        <dbReference type="ARBA" id="ARBA00022949"/>
    </source>
</evidence>
<feature type="region of interest" description="Disordered" evidence="6">
    <location>
        <begin position="3244"/>
        <end position="3273"/>
    </location>
</feature>
<evidence type="ECO:0000256" key="2">
    <source>
        <dbReference type="ARBA" id="ARBA00022443"/>
    </source>
</evidence>
<evidence type="ECO:0000256" key="6">
    <source>
        <dbReference type="SAM" id="MobiDB-lite"/>
    </source>
</evidence>
<dbReference type="InterPro" id="IPR050384">
    <property type="entry name" value="Endophilin_SH3RF"/>
</dbReference>
<dbReference type="CDD" id="cd11781">
    <property type="entry name" value="SH3_Sorbs_1"/>
    <property type="match status" value="1"/>
</dbReference>
<dbReference type="InterPro" id="IPR036028">
    <property type="entry name" value="SH3-like_dom_sf"/>
</dbReference>
<feature type="region of interest" description="Disordered" evidence="6">
    <location>
        <begin position="334"/>
        <end position="370"/>
    </location>
</feature>
<dbReference type="Gene3D" id="2.30.30.40">
    <property type="entry name" value="SH3 Domains"/>
    <property type="match status" value="3"/>
</dbReference>
<evidence type="ECO:0000313" key="10">
    <source>
        <dbReference type="RefSeq" id="XP_052740793.1"/>
    </source>
</evidence>
<feature type="domain" description="SoHo" evidence="8">
    <location>
        <begin position="1448"/>
        <end position="1508"/>
    </location>
</feature>
<evidence type="ECO:0000256" key="5">
    <source>
        <dbReference type="SAM" id="Coils"/>
    </source>
</evidence>
<feature type="region of interest" description="Disordered" evidence="6">
    <location>
        <begin position="1247"/>
        <end position="1468"/>
    </location>
</feature>
<feature type="region of interest" description="Disordered" evidence="6">
    <location>
        <begin position="1"/>
        <end position="29"/>
    </location>
</feature>
<feature type="compositionally biased region" description="Basic and acidic residues" evidence="6">
    <location>
        <begin position="1324"/>
        <end position="1338"/>
    </location>
</feature>
<feature type="region of interest" description="Disordered" evidence="6">
    <location>
        <begin position="1651"/>
        <end position="1670"/>
    </location>
</feature>
<dbReference type="Pfam" id="PF07653">
    <property type="entry name" value="SH3_2"/>
    <property type="match status" value="1"/>
</dbReference>
<feature type="region of interest" description="Disordered" evidence="6">
    <location>
        <begin position="1507"/>
        <end position="1526"/>
    </location>
</feature>
<dbReference type="PANTHER" id="PTHR14167">
    <property type="entry name" value="SH3 DOMAIN-CONTAINING"/>
    <property type="match status" value="1"/>
</dbReference>
<dbReference type="SUPFAM" id="SSF50044">
    <property type="entry name" value="SH3-domain"/>
    <property type="match status" value="3"/>
</dbReference>
<feature type="compositionally biased region" description="Basic and acidic residues" evidence="6">
    <location>
        <begin position="123"/>
        <end position="137"/>
    </location>
</feature>
<feature type="region of interest" description="Disordered" evidence="6">
    <location>
        <begin position="3494"/>
        <end position="3586"/>
    </location>
</feature>
<feature type="domain" description="SH3" evidence="7">
    <location>
        <begin position="3367"/>
        <end position="3426"/>
    </location>
</feature>
<feature type="compositionally biased region" description="Polar residues" evidence="6">
    <location>
        <begin position="2399"/>
        <end position="2415"/>
    </location>
</feature>
<feature type="compositionally biased region" description="Polar residues" evidence="6">
    <location>
        <begin position="1357"/>
        <end position="1370"/>
    </location>
</feature>
<comment type="subcellular location">
    <subcellularLocation>
        <location evidence="1">Cell junction</location>
    </subcellularLocation>
</comment>
<feature type="compositionally biased region" description="Low complexity" evidence="6">
    <location>
        <begin position="3495"/>
        <end position="3506"/>
    </location>
</feature>
<gene>
    <name evidence="10" type="primary">LOC112054660</name>
</gene>
<feature type="region of interest" description="Disordered" evidence="6">
    <location>
        <begin position="3205"/>
        <end position="3230"/>
    </location>
</feature>
<reference evidence="10" key="1">
    <citation type="submission" date="2025-08" db="UniProtKB">
        <authorList>
            <consortium name="RefSeq"/>
        </authorList>
    </citation>
    <scope>IDENTIFICATION</scope>
</reference>
<feature type="domain" description="SH3" evidence="7">
    <location>
        <begin position="3595"/>
        <end position="3654"/>
    </location>
</feature>
<feature type="coiled-coil region" evidence="5">
    <location>
        <begin position="2532"/>
        <end position="2598"/>
    </location>
</feature>
<feature type="region of interest" description="Disordered" evidence="6">
    <location>
        <begin position="2092"/>
        <end position="2132"/>
    </location>
</feature>
<feature type="compositionally biased region" description="Low complexity" evidence="6">
    <location>
        <begin position="1276"/>
        <end position="1287"/>
    </location>
</feature>
<evidence type="ECO:0000259" key="8">
    <source>
        <dbReference type="PROSITE" id="PS50831"/>
    </source>
</evidence>
<organism evidence="9 10">
    <name type="scientific">Bicyclus anynana</name>
    <name type="common">Squinting bush brown butterfly</name>
    <dbReference type="NCBI Taxonomy" id="110368"/>
    <lineage>
        <taxon>Eukaryota</taxon>
        <taxon>Metazoa</taxon>
        <taxon>Ecdysozoa</taxon>
        <taxon>Arthropoda</taxon>
        <taxon>Hexapoda</taxon>
        <taxon>Insecta</taxon>
        <taxon>Pterygota</taxon>
        <taxon>Neoptera</taxon>
        <taxon>Endopterygota</taxon>
        <taxon>Lepidoptera</taxon>
        <taxon>Glossata</taxon>
        <taxon>Ditrysia</taxon>
        <taxon>Papilionoidea</taxon>
        <taxon>Nymphalidae</taxon>
        <taxon>Satyrinae</taxon>
        <taxon>Satyrini</taxon>
        <taxon>Mycalesina</taxon>
        <taxon>Bicyclus</taxon>
    </lineage>
</organism>
<proteinExistence type="predicted"/>
<feature type="region of interest" description="Disordered" evidence="6">
    <location>
        <begin position="629"/>
        <end position="654"/>
    </location>
</feature>
<dbReference type="SMART" id="SM00459">
    <property type="entry name" value="Sorb"/>
    <property type="match status" value="1"/>
</dbReference>
<feature type="compositionally biased region" description="Pro residues" evidence="6">
    <location>
        <begin position="1288"/>
        <end position="1305"/>
    </location>
</feature>
<feature type="region of interest" description="Disordered" evidence="6">
    <location>
        <begin position="2396"/>
        <end position="2415"/>
    </location>
</feature>
<protein>
    <submittedName>
        <fullName evidence="10">Uncharacterized protein LOC112054660 isoform X1</fullName>
    </submittedName>
</protein>
<name>A0ABM3LNY4_BICAN</name>
<dbReference type="InterPro" id="IPR003127">
    <property type="entry name" value="SoHo_dom"/>
</dbReference>
<feature type="region of interest" description="Disordered" evidence="6">
    <location>
        <begin position="1719"/>
        <end position="1740"/>
    </location>
</feature>
<evidence type="ECO:0000313" key="9">
    <source>
        <dbReference type="Proteomes" id="UP001652582"/>
    </source>
</evidence>
<feature type="compositionally biased region" description="Basic residues" evidence="6">
    <location>
        <begin position="1"/>
        <end position="17"/>
    </location>
</feature>
<accession>A0ABM3LNY4</accession>
<keyword evidence="5" id="KW-0175">Coiled coil</keyword>
<evidence type="ECO:0000259" key="7">
    <source>
        <dbReference type="PROSITE" id="PS50002"/>
    </source>
</evidence>
<feature type="compositionally biased region" description="Basic and acidic residues" evidence="6">
    <location>
        <begin position="1402"/>
        <end position="1455"/>
    </location>
</feature>
<feature type="compositionally biased region" description="Basic and acidic residues" evidence="6">
    <location>
        <begin position="2094"/>
        <end position="2103"/>
    </location>
</feature>
<feature type="compositionally biased region" description="Pro residues" evidence="6">
    <location>
        <begin position="3216"/>
        <end position="3226"/>
    </location>
</feature>
<dbReference type="GeneID" id="112054660"/>
<dbReference type="RefSeq" id="XP_052740793.1">
    <property type="nucleotide sequence ID" value="XM_052884833.1"/>
</dbReference>
<feature type="compositionally biased region" description="Low complexity" evidence="6">
    <location>
        <begin position="3538"/>
        <end position="3550"/>
    </location>
</feature>